<dbReference type="AlphaFoldDB" id="A0A9D2M8T4"/>
<dbReference type="InterPro" id="IPR015424">
    <property type="entry name" value="PyrdxlP-dep_Trfase"/>
</dbReference>
<dbReference type="InterPro" id="IPR015421">
    <property type="entry name" value="PyrdxlP-dep_Trfase_major"/>
</dbReference>
<protein>
    <submittedName>
        <fullName evidence="1">Aminotransferase</fullName>
    </submittedName>
</protein>
<dbReference type="InterPro" id="IPR015422">
    <property type="entry name" value="PyrdxlP-dep_Trfase_small"/>
</dbReference>
<dbReference type="Pfam" id="PF12897">
    <property type="entry name" value="Asp_aminotransf"/>
    <property type="match status" value="1"/>
</dbReference>
<dbReference type="GO" id="GO:0004069">
    <property type="term" value="F:L-aspartate:2-oxoglutarate aminotransferase activity"/>
    <property type="evidence" value="ECO:0007669"/>
    <property type="project" value="InterPro"/>
</dbReference>
<dbReference type="Proteomes" id="UP000886803">
    <property type="component" value="Unassembled WGS sequence"/>
</dbReference>
<comment type="caution">
    <text evidence="1">The sequence shown here is derived from an EMBL/GenBank/DDBJ whole genome shotgun (WGS) entry which is preliminary data.</text>
</comment>
<evidence type="ECO:0000313" key="2">
    <source>
        <dbReference type="Proteomes" id="UP000886803"/>
    </source>
</evidence>
<dbReference type="Gene3D" id="3.40.640.10">
    <property type="entry name" value="Type I PLP-dependent aspartate aminotransferase-like (Major domain)"/>
    <property type="match status" value="1"/>
</dbReference>
<sequence length="427" mass="48025">MSEYRSMTREELQAEKVGLEKSYADFKALGLKLNMARGKPGPHQMDLAMDLLKMDDYTTTADGTDARNYGNLEGLQEARALFGEIMGVAPENVFVGGNSSLELMYSMVNIGYCFGFQDSPCPWSKVERPKFLCPVPGYDRHFRITEEFGIEMINVPMTETGPDMDMVERLVAEDPSIKGIWCVPQYSNPDGYTYSDETVRRFASMKTAAPDFKIFWDEAYIVHHLTDEIIEIPVLLEESRKYGNEDRVFMFTSTSKITFPGGGVSAFACSDASMKYVCKRFEVKIISYDKMNQLRHVRFLRNKAGVLAHMLKHRRRLVPCFDAVKTTFAQELTPCGDIAHWTNPKGGYFISLYVMPGCAKRVAQLCKEAGLILTGAGAAYPYGRDPEDSHLRIAPTYPSLEEVEKASLLLTVCVRLAVVEKLLSEAE</sequence>
<dbReference type="PANTHER" id="PTHR43799:SF1">
    <property type="entry name" value="ASPARTATE AMINOTRANSFERASE"/>
    <property type="match status" value="1"/>
</dbReference>
<dbReference type="EMBL" id="DWYG01000179">
    <property type="protein sequence ID" value="HJB42940.1"/>
    <property type="molecule type" value="Genomic_DNA"/>
</dbReference>
<dbReference type="Gene3D" id="3.90.1150.10">
    <property type="entry name" value="Aspartate Aminotransferase, domain 1"/>
    <property type="match status" value="1"/>
</dbReference>
<dbReference type="SUPFAM" id="SSF53383">
    <property type="entry name" value="PLP-dependent transferases"/>
    <property type="match status" value="1"/>
</dbReference>
<keyword evidence="1" id="KW-0808">Transferase</keyword>
<gene>
    <name evidence="1" type="ORF">H9945_10640</name>
</gene>
<proteinExistence type="predicted"/>
<dbReference type="PANTHER" id="PTHR43799">
    <property type="entry name" value="AMINOTRANSFERASE, PUTATIVE-RELATED"/>
    <property type="match status" value="1"/>
</dbReference>
<keyword evidence="1" id="KW-0032">Aminotransferase</keyword>
<organism evidence="1 2">
    <name type="scientific">Candidatus Gemmiger avicola</name>
    <dbReference type="NCBI Taxonomy" id="2838605"/>
    <lineage>
        <taxon>Bacteria</taxon>
        <taxon>Bacillati</taxon>
        <taxon>Bacillota</taxon>
        <taxon>Clostridia</taxon>
        <taxon>Eubacteriales</taxon>
        <taxon>Gemmiger</taxon>
    </lineage>
</organism>
<dbReference type="InterPro" id="IPR024551">
    <property type="entry name" value="AspAT_Ic"/>
</dbReference>
<reference evidence="1" key="2">
    <citation type="submission" date="2021-04" db="EMBL/GenBank/DDBJ databases">
        <authorList>
            <person name="Gilroy R."/>
        </authorList>
    </citation>
    <scope>NUCLEOTIDE SEQUENCE</scope>
    <source>
        <strain evidence="1">ChiBcec8-13705</strain>
    </source>
</reference>
<evidence type="ECO:0000313" key="1">
    <source>
        <dbReference type="EMBL" id="HJB42940.1"/>
    </source>
</evidence>
<name>A0A9D2M8T4_9FIRM</name>
<reference evidence="1" key="1">
    <citation type="journal article" date="2021" name="PeerJ">
        <title>Extensive microbial diversity within the chicken gut microbiome revealed by metagenomics and culture.</title>
        <authorList>
            <person name="Gilroy R."/>
            <person name="Ravi A."/>
            <person name="Getino M."/>
            <person name="Pursley I."/>
            <person name="Horton D.L."/>
            <person name="Alikhan N.F."/>
            <person name="Baker D."/>
            <person name="Gharbi K."/>
            <person name="Hall N."/>
            <person name="Watson M."/>
            <person name="Adriaenssens E.M."/>
            <person name="Foster-Nyarko E."/>
            <person name="Jarju S."/>
            <person name="Secka A."/>
            <person name="Antonio M."/>
            <person name="Oren A."/>
            <person name="Chaudhuri R.R."/>
            <person name="La Ragione R."/>
            <person name="Hildebrand F."/>
            <person name="Pallen M.J."/>
        </authorList>
    </citation>
    <scope>NUCLEOTIDE SEQUENCE</scope>
    <source>
        <strain evidence="1">ChiBcec8-13705</strain>
    </source>
</reference>
<accession>A0A9D2M8T4</accession>